<dbReference type="CDD" id="cd00761">
    <property type="entry name" value="Glyco_tranf_GTA_type"/>
    <property type="match status" value="1"/>
</dbReference>
<dbReference type="Pfam" id="PF00535">
    <property type="entry name" value="Glycos_transf_2"/>
    <property type="match status" value="1"/>
</dbReference>
<keyword evidence="3 5" id="KW-0808">Transferase</keyword>
<organism evidence="5 6">
    <name type="scientific">Trinickia fusca</name>
    <dbReference type="NCBI Taxonomy" id="2419777"/>
    <lineage>
        <taxon>Bacteria</taxon>
        <taxon>Pseudomonadati</taxon>
        <taxon>Pseudomonadota</taxon>
        <taxon>Betaproteobacteria</taxon>
        <taxon>Burkholderiales</taxon>
        <taxon>Burkholderiaceae</taxon>
        <taxon>Trinickia</taxon>
    </lineage>
</organism>
<evidence type="ECO:0000313" key="6">
    <source>
        <dbReference type="Proteomes" id="UP000280434"/>
    </source>
</evidence>
<dbReference type="Gene3D" id="3.90.550.10">
    <property type="entry name" value="Spore Coat Polysaccharide Biosynthesis Protein SpsA, Chain A"/>
    <property type="match status" value="1"/>
</dbReference>
<reference evidence="5 6" key="1">
    <citation type="submission" date="2018-10" db="EMBL/GenBank/DDBJ databases">
        <title>Paraburkholderia sp. 7MK8-2, isolated from soil.</title>
        <authorList>
            <person name="Gao Z.-H."/>
            <person name="Qiu L.-H."/>
        </authorList>
    </citation>
    <scope>NUCLEOTIDE SEQUENCE [LARGE SCALE GENOMIC DNA]</scope>
    <source>
        <strain evidence="5 6">7MK8-2</strain>
    </source>
</reference>
<dbReference type="GO" id="GO:0016757">
    <property type="term" value="F:glycosyltransferase activity"/>
    <property type="evidence" value="ECO:0007669"/>
    <property type="project" value="UniProtKB-KW"/>
</dbReference>
<dbReference type="PANTHER" id="PTHR43179:SF12">
    <property type="entry name" value="GALACTOFURANOSYLTRANSFERASE GLFT2"/>
    <property type="match status" value="1"/>
</dbReference>
<evidence type="ECO:0000313" key="5">
    <source>
        <dbReference type="EMBL" id="RKP46367.1"/>
    </source>
</evidence>
<feature type="domain" description="Glycosyltransferase 2-like" evidence="4">
    <location>
        <begin position="11"/>
        <end position="166"/>
    </location>
</feature>
<dbReference type="EMBL" id="RBZV01000007">
    <property type="protein sequence ID" value="RKP46367.1"/>
    <property type="molecule type" value="Genomic_DNA"/>
</dbReference>
<dbReference type="AlphaFoldDB" id="A0A494X6N8"/>
<keyword evidence="2" id="KW-0328">Glycosyltransferase</keyword>
<comment type="similarity">
    <text evidence="1">Belongs to the glycosyltransferase 2 family.</text>
</comment>
<sequence>MIAENVMTSVSVVIPTRNRPEKLQRCLTALARARGQIEFDVVVCDSTPDPDVRRKVAEVCSGFGFARLRFHDGNNVAAARNFCARSAETDLIVNVDDDIQVEPGAIQRLFDAYEAADGHRVVAGSVRWGERWSCPVVMRSIGYGRAAAPGESPDFLIGAFFIYARKLALAKPWNEGIRTSDDRFMGALWRSNGVRLLFEPSARAVHDPEHVKYGVEHQSSHIYVNLFDAVIANPRPLRALSYELLGFIWGAKGAIRSGPNLLRFFTAWGKGHRALLRDYRYLSRLVADRLPPP</sequence>
<evidence type="ECO:0000256" key="3">
    <source>
        <dbReference type="ARBA" id="ARBA00022679"/>
    </source>
</evidence>
<evidence type="ECO:0000259" key="4">
    <source>
        <dbReference type="Pfam" id="PF00535"/>
    </source>
</evidence>
<evidence type="ECO:0000256" key="1">
    <source>
        <dbReference type="ARBA" id="ARBA00006739"/>
    </source>
</evidence>
<gene>
    <name evidence="5" type="ORF">D7S89_17150</name>
</gene>
<evidence type="ECO:0000256" key="2">
    <source>
        <dbReference type="ARBA" id="ARBA00022676"/>
    </source>
</evidence>
<protein>
    <submittedName>
        <fullName evidence="5">Glycosyltransferase family 2 protein</fullName>
    </submittedName>
</protein>
<dbReference type="OrthoDB" id="9785185at2"/>
<comment type="caution">
    <text evidence="5">The sequence shown here is derived from an EMBL/GenBank/DDBJ whole genome shotgun (WGS) entry which is preliminary data.</text>
</comment>
<accession>A0A494X6N8</accession>
<keyword evidence="6" id="KW-1185">Reference proteome</keyword>
<dbReference type="PANTHER" id="PTHR43179">
    <property type="entry name" value="RHAMNOSYLTRANSFERASE WBBL"/>
    <property type="match status" value="1"/>
</dbReference>
<dbReference type="Proteomes" id="UP000280434">
    <property type="component" value="Unassembled WGS sequence"/>
</dbReference>
<dbReference type="SUPFAM" id="SSF53448">
    <property type="entry name" value="Nucleotide-diphospho-sugar transferases"/>
    <property type="match status" value="1"/>
</dbReference>
<name>A0A494X6N8_9BURK</name>
<dbReference type="InterPro" id="IPR029044">
    <property type="entry name" value="Nucleotide-diphossugar_trans"/>
</dbReference>
<proteinExistence type="inferred from homology"/>
<dbReference type="InterPro" id="IPR001173">
    <property type="entry name" value="Glyco_trans_2-like"/>
</dbReference>